<protein>
    <submittedName>
        <fullName evidence="6">DUF4976 domain-containing protein</fullName>
    </submittedName>
</protein>
<dbReference type="InterPro" id="IPR000917">
    <property type="entry name" value="Sulfatase_N"/>
</dbReference>
<keyword evidence="3" id="KW-0378">Hydrolase</keyword>
<evidence type="ECO:0000256" key="3">
    <source>
        <dbReference type="ARBA" id="ARBA00022801"/>
    </source>
</evidence>
<evidence type="ECO:0000256" key="2">
    <source>
        <dbReference type="ARBA" id="ARBA00022723"/>
    </source>
</evidence>
<dbReference type="Proteomes" id="UP000267268">
    <property type="component" value="Chromosome 1"/>
</dbReference>
<accession>A0A3S9P6R7</accession>
<name>A0A3S9P6R7_9BACT</name>
<dbReference type="SUPFAM" id="SSF53649">
    <property type="entry name" value="Alkaline phosphatase-like"/>
    <property type="match status" value="1"/>
</dbReference>
<keyword evidence="2" id="KW-0479">Metal-binding</keyword>
<feature type="domain" description="Sulfatase N-terminal" evidence="5">
    <location>
        <begin position="36"/>
        <end position="395"/>
    </location>
</feature>
<dbReference type="EMBL" id="CP034562">
    <property type="protein sequence ID" value="AZQ63909.1"/>
    <property type="molecule type" value="Genomic_DNA"/>
</dbReference>
<dbReference type="InterPro" id="IPR024607">
    <property type="entry name" value="Sulfatase_CS"/>
</dbReference>
<keyword evidence="4" id="KW-0106">Calcium</keyword>
<dbReference type="PROSITE" id="PS00149">
    <property type="entry name" value="SULFATASE_2"/>
    <property type="match status" value="1"/>
</dbReference>
<evidence type="ECO:0000256" key="1">
    <source>
        <dbReference type="ARBA" id="ARBA00008779"/>
    </source>
</evidence>
<dbReference type="AlphaFoldDB" id="A0A3S9P6R7"/>
<evidence type="ECO:0000313" key="6">
    <source>
        <dbReference type="EMBL" id="AZQ63909.1"/>
    </source>
</evidence>
<keyword evidence="7" id="KW-1185">Reference proteome</keyword>
<sequence length="513" mass="58378">MNVKLFCTLLLTLSFCKVYSSGIEKAKSTTKKQKEPNLLIILTDEHNFRTLSIYKELLLEKGLTEMANPWGVIPDYSTPYIDRIGKEGAVLTSMYASTPSCAPSRSSMFTGNYPQTTGVYRNGIGIKQDAQTIAKVLNKIGYATGYSGKWHLEEGDPKPGWAPPVIFHGFEDNKYMFNSGHWKKLAFEADGITPKVAEEKAKKAIVTADDKTYTTDWLANRTIEFIEENKAKPFMYVVSMPDPHTPNLVRAPYNDMYNKEDFHLPITYSTTALRGTEYPKWVSQKQRFKRGYDSTKLIVDISRYHGAVKCIDDNVGRILKKLEDEGILDNTIIVFTSDHGDMLGELAHENKGTPYESSAKIPFVIRYPKMIKAGTVVNNAVNTTDWMDTFLALIDVENKYFNPSSTQGKDFSKLLKGESENTFEDITFVRFQFWVAAVTNRYKLVYDKSLTKPWFFDLEKDPTETVNLFDNPEYKGIISELSVKLLAYGDKTNDDIIHYEKLREMIVAATQEQ</sequence>
<dbReference type="GO" id="GO:0046872">
    <property type="term" value="F:metal ion binding"/>
    <property type="evidence" value="ECO:0007669"/>
    <property type="project" value="UniProtKB-KW"/>
</dbReference>
<evidence type="ECO:0000313" key="7">
    <source>
        <dbReference type="Proteomes" id="UP000267268"/>
    </source>
</evidence>
<dbReference type="PROSITE" id="PS00523">
    <property type="entry name" value="SULFATASE_1"/>
    <property type="match status" value="1"/>
</dbReference>
<evidence type="ECO:0000256" key="4">
    <source>
        <dbReference type="ARBA" id="ARBA00022837"/>
    </source>
</evidence>
<reference evidence="6 7" key="1">
    <citation type="submission" date="2018-12" db="EMBL/GenBank/DDBJ databases">
        <title>Flammeovirga pectinis sp. nov., isolated from the gut of the Korean scallop, Patinopecten yessoensis.</title>
        <authorList>
            <person name="Bae J.-W."/>
            <person name="Jeong Y.-S."/>
            <person name="Kang W."/>
        </authorList>
    </citation>
    <scope>NUCLEOTIDE SEQUENCE [LARGE SCALE GENOMIC DNA]</scope>
    <source>
        <strain evidence="6 7">L12M1</strain>
    </source>
</reference>
<dbReference type="InterPro" id="IPR050738">
    <property type="entry name" value="Sulfatase"/>
</dbReference>
<dbReference type="Gene3D" id="3.40.720.10">
    <property type="entry name" value="Alkaline Phosphatase, subunit A"/>
    <property type="match status" value="1"/>
</dbReference>
<dbReference type="PANTHER" id="PTHR42693">
    <property type="entry name" value="ARYLSULFATASE FAMILY MEMBER"/>
    <property type="match status" value="1"/>
</dbReference>
<dbReference type="KEGG" id="fll:EI427_17260"/>
<gene>
    <name evidence="6" type="ORF">EI427_17260</name>
</gene>
<dbReference type="GO" id="GO:0004065">
    <property type="term" value="F:arylsulfatase activity"/>
    <property type="evidence" value="ECO:0007669"/>
    <property type="project" value="TreeGrafter"/>
</dbReference>
<comment type="similarity">
    <text evidence="1">Belongs to the sulfatase family.</text>
</comment>
<dbReference type="InterPro" id="IPR017850">
    <property type="entry name" value="Alkaline_phosphatase_core_sf"/>
</dbReference>
<evidence type="ECO:0000259" key="5">
    <source>
        <dbReference type="Pfam" id="PF00884"/>
    </source>
</evidence>
<dbReference type="OrthoDB" id="9789742at2"/>
<dbReference type="Pfam" id="PF00884">
    <property type="entry name" value="Sulfatase"/>
    <property type="match status" value="1"/>
</dbReference>
<dbReference type="PANTHER" id="PTHR42693:SF53">
    <property type="entry name" value="ENDO-4-O-SULFATASE"/>
    <property type="match status" value="1"/>
</dbReference>
<organism evidence="6 7">
    <name type="scientific">Flammeovirga pectinis</name>
    <dbReference type="NCBI Taxonomy" id="2494373"/>
    <lineage>
        <taxon>Bacteria</taxon>
        <taxon>Pseudomonadati</taxon>
        <taxon>Bacteroidota</taxon>
        <taxon>Cytophagia</taxon>
        <taxon>Cytophagales</taxon>
        <taxon>Flammeovirgaceae</taxon>
        <taxon>Flammeovirga</taxon>
    </lineage>
</organism>
<proteinExistence type="inferred from homology"/>
<dbReference type="RefSeq" id="WP_126617081.1">
    <property type="nucleotide sequence ID" value="NZ_CP034562.1"/>
</dbReference>